<dbReference type="CDD" id="cd00082">
    <property type="entry name" value="HisKA"/>
    <property type="match status" value="1"/>
</dbReference>
<evidence type="ECO:0000256" key="4">
    <source>
        <dbReference type="ARBA" id="ARBA00022475"/>
    </source>
</evidence>
<evidence type="ECO:0000256" key="9">
    <source>
        <dbReference type="ARBA" id="ARBA00022989"/>
    </source>
</evidence>
<dbReference type="Gene3D" id="3.30.450.20">
    <property type="entry name" value="PAS domain"/>
    <property type="match status" value="1"/>
</dbReference>
<dbReference type="CDD" id="cd12914">
    <property type="entry name" value="PDC1_DGC_like"/>
    <property type="match status" value="1"/>
</dbReference>
<organism evidence="15 16">
    <name type="scientific">Geobacter benzoatilyticus</name>
    <dbReference type="NCBI Taxonomy" id="2815309"/>
    <lineage>
        <taxon>Bacteria</taxon>
        <taxon>Pseudomonadati</taxon>
        <taxon>Thermodesulfobacteriota</taxon>
        <taxon>Desulfuromonadia</taxon>
        <taxon>Geobacterales</taxon>
        <taxon>Geobacteraceae</taxon>
        <taxon>Geobacter</taxon>
    </lineage>
</organism>
<feature type="transmembrane region" description="Helical" evidence="12">
    <location>
        <begin position="280"/>
        <end position="300"/>
    </location>
</feature>
<evidence type="ECO:0000256" key="7">
    <source>
        <dbReference type="ARBA" id="ARBA00022692"/>
    </source>
</evidence>
<name>A0ABX7Q4S0_9BACT</name>
<dbReference type="Pfam" id="PF02518">
    <property type="entry name" value="HATPase_c"/>
    <property type="match status" value="1"/>
</dbReference>
<protein>
    <recommendedName>
        <fullName evidence="3">histidine kinase</fullName>
        <ecNumber evidence="3">2.7.13.3</ecNumber>
    </recommendedName>
</protein>
<dbReference type="PROSITE" id="PS50885">
    <property type="entry name" value="HAMP"/>
    <property type="match status" value="1"/>
</dbReference>
<dbReference type="SUPFAM" id="SSF47384">
    <property type="entry name" value="Homodimeric domain of signal transducing histidine kinase"/>
    <property type="match status" value="1"/>
</dbReference>
<proteinExistence type="predicted"/>
<keyword evidence="10 12" id="KW-0472">Membrane</keyword>
<evidence type="ECO:0000313" key="15">
    <source>
        <dbReference type="EMBL" id="QSV45888.1"/>
    </source>
</evidence>
<dbReference type="InterPro" id="IPR036890">
    <property type="entry name" value="HATPase_C_sf"/>
</dbReference>
<evidence type="ECO:0000256" key="12">
    <source>
        <dbReference type="SAM" id="Phobius"/>
    </source>
</evidence>
<dbReference type="SMART" id="SM00387">
    <property type="entry name" value="HATPase_c"/>
    <property type="match status" value="1"/>
</dbReference>
<evidence type="ECO:0000313" key="16">
    <source>
        <dbReference type="Proteomes" id="UP000663651"/>
    </source>
</evidence>
<sequence>MTRALSIKQKFIVMIVILVLPTVAISFWHYFDIVKKQTVEVAHHNQDLASSVAAKLDNLIAETFSLIRTVSAHPAVLAGNSAEIDPLFAKLLPSFPLRLNILAADRNGNNIGSAVPDPQARSLNYLDREWFCRARSGMEVIGNIHSSKMFKRAAVMMAAPVCNGNGKIVGVVGVPFDLRKLNAVMATSWHKRPQTSLVVVDSNGMVLVDTEEPGMVGSKFSKNLVPCNIAAVDSPHYHWVDSKGIERLVSVAPVDGRGWTVIATIPLSKARELALSISRVSLLVSFSAGLMAMMLAWWFGRTMIREMKELLTGMGEIERGNLEYSMKLSGTAELEHVAESFNEMAERLRRSEAELRALNAELEQRVTKRTIQLEHANKELESFSYSVSHDLNAPLRRLAGFSRVLLEDYGERLDDEGQRIAERIEHASQQMAEMVNGMLNLSRLSRGDFRRQTVDLSAMSREILNGLAGCCPERRVHSDIADNIRIDADPSLLRVLMENLLGNAWKYTRTREQAEIAVGVLNQGGQKIFFVRDNGVGFDLSRADRLFTPFQRMHREEEFEGDGIGLATVQRIVHRHGGRVWAEAAVDEGATFFFTLEG</sequence>
<feature type="transmembrane region" description="Helical" evidence="12">
    <location>
        <begin position="12"/>
        <end position="31"/>
    </location>
</feature>
<dbReference type="EC" id="2.7.13.3" evidence="3"/>
<comment type="subcellular location">
    <subcellularLocation>
        <location evidence="2">Cell membrane</location>
        <topology evidence="2">Multi-pass membrane protein</topology>
    </subcellularLocation>
</comment>
<evidence type="ECO:0000256" key="8">
    <source>
        <dbReference type="ARBA" id="ARBA00022777"/>
    </source>
</evidence>
<dbReference type="EMBL" id="CP071382">
    <property type="protein sequence ID" value="QSV45888.1"/>
    <property type="molecule type" value="Genomic_DNA"/>
</dbReference>
<dbReference type="SMART" id="SM00388">
    <property type="entry name" value="HisKA"/>
    <property type="match status" value="1"/>
</dbReference>
<dbReference type="Gene3D" id="6.10.340.10">
    <property type="match status" value="1"/>
</dbReference>
<dbReference type="Pfam" id="PF00672">
    <property type="entry name" value="HAMP"/>
    <property type="match status" value="1"/>
</dbReference>
<dbReference type="PROSITE" id="PS50109">
    <property type="entry name" value="HIS_KIN"/>
    <property type="match status" value="1"/>
</dbReference>
<dbReference type="Proteomes" id="UP000663651">
    <property type="component" value="Chromosome"/>
</dbReference>
<keyword evidence="5" id="KW-0597">Phosphoprotein</keyword>
<evidence type="ECO:0000256" key="10">
    <source>
        <dbReference type="ARBA" id="ARBA00023136"/>
    </source>
</evidence>
<dbReference type="InterPro" id="IPR005467">
    <property type="entry name" value="His_kinase_dom"/>
</dbReference>
<dbReference type="CDD" id="cd06225">
    <property type="entry name" value="HAMP"/>
    <property type="match status" value="1"/>
</dbReference>
<dbReference type="InterPro" id="IPR033479">
    <property type="entry name" value="dCache_1"/>
</dbReference>
<evidence type="ECO:0000259" key="13">
    <source>
        <dbReference type="PROSITE" id="PS50109"/>
    </source>
</evidence>
<comment type="catalytic activity">
    <reaction evidence="1">
        <text>ATP + protein L-histidine = ADP + protein N-phospho-L-histidine.</text>
        <dbReference type="EC" id="2.7.13.3"/>
    </reaction>
</comment>
<dbReference type="PANTHER" id="PTHR42878">
    <property type="entry name" value="TWO-COMPONENT HISTIDINE KINASE"/>
    <property type="match status" value="1"/>
</dbReference>
<evidence type="ECO:0000259" key="14">
    <source>
        <dbReference type="PROSITE" id="PS50885"/>
    </source>
</evidence>
<dbReference type="InterPro" id="IPR003661">
    <property type="entry name" value="HisK_dim/P_dom"/>
</dbReference>
<dbReference type="InterPro" id="IPR003660">
    <property type="entry name" value="HAMP_dom"/>
</dbReference>
<evidence type="ECO:0000256" key="6">
    <source>
        <dbReference type="ARBA" id="ARBA00022679"/>
    </source>
</evidence>
<feature type="coiled-coil region" evidence="11">
    <location>
        <begin position="341"/>
        <end position="379"/>
    </location>
</feature>
<keyword evidence="11" id="KW-0175">Coiled coil</keyword>
<dbReference type="InterPro" id="IPR050351">
    <property type="entry name" value="BphY/WalK/GraS-like"/>
</dbReference>
<keyword evidence="9 12" id="KW-1133">Transmembrane helix</keyword>
<dbReference type="PRINTS" id="PR00344">
    <property type="entry name" value="BCTRLSENSOR"/>
</dbReference>
<evidence type="ECO:0000256" key="1">
    <source>
        <dbReference type="ARBA" id="ARBA00000085"/>
    </source>
</evidence>
<dbReference type="InterPro" id="IPR036097">
    <property type="entry name" value="HisK_dim/P_sf"/>
</dbReference>
<dbReference type="Pfam" id="PF02743">
    <property type="entry name" value="dCache_1"/>
    <property type="match status" value="1"/>
</dbReference>
<accession>A0ABX7Q4S0</accession>
<reference evidence="15 16" key="1">
    <citation type="submission" date="2021-03" db="EMBL/GenBank/DDBJ databases">
        <title>Geobacter metallireducens gen. nov. sp. nov., a microorganism capable of coupling the complete oxidation of organic compounds to the reduction of iron and other metals.</title>
        <authorList>
            <person name="Li Y."/>
        </authorList>
    </citation>
    <scope>NUCLEOTIDE SEQUENCE [LARGE SCALE GENOMIC DNA]</scope>
    <source>
        <strain evidence="15 16">Jerry-YX</strain>
    </source>
</reference>
<dbReference type="RefSeq" id="WP_207163679.1">
    <property type="nucleotide sequence ID" value="NZ_CP071382.1"/>
</dbReference>
<dbReference type="PANTHER" id="PTHR42878:SF15">
    <property type="entry name" value="BACTERIOPHYTOCHROME"/>
    <property type="match status" value="1"/>
</dbReference>
<dbReference type="InterPro" id="IPR004358">
    <property type="entry name" value="Sig_transdc_His_kin-like_C"/>
</dbReference>
<dbReference type="SMART" id="SM00304">
    <property type="entry name" value="HAMP"/>
    <property type="match status" value="1"/>
</dbReference>
<dbReference type="Gene3D" id="3.30.565.10">
    <property type="entry name" value="Histidine kinase-like ATPase, C-terminal domain"/>
    <property type="match status" value="1"/>
</dbReference>
<dbReference type="SUPFAM" id="SSF158472">
    <property type="entry name" value="HAMP domain-like"/>
    <property type="match status" value="1"/>
</dbReference>
<dbReference type="CDD" id="cd18774">
    <property type="entry name" value="PDC2_HK_sensor"/>
    <property type="match status" value="1"/>
</dbReference>
<keyword evidence="16" id="KW-1185">Reference proteome</keyword>
<dbReference type="InterPro" id="IPR003594">
    <property type="entry name" value="HATPase_dom"/>
</dbReference>
<keyword evidence="7 12" id="KW-0812">Transmembrane</keyword>
<keyword evidence="6" id="KW-0808">Transferase</keyword>
<keyword evidence="8" id="KW-0418">Kinase</keyword>
<keyword evidence="4" id="KW-1003">Cell membrane</keyword>
<dbReference type="Gene3D" id="1.10.287.130">
    <property type="match status" value="1"/>
</dbReference>
<evidence type="ECO:0000256" key="5">
    <source>
        <dbReference type="ARBA" id="ARBA00022553"/>
    </source>
</evidence>
<dbReference type="Pfam" id="PF00512">
    <property type="entry name" value="HisKA"/>
    <property type="match status" value="1"/>
</dbReference>
<dbReference type="SUPFAM" id="SSF55874">
    <property type="entry name" value="ATPase domain of HSP90 chaperone/DNA topoisomerase II/histidine kinase"/>
    <property type="match status" value="1"/>
</dbReference>
<gene>
    <name evidence="15" type="ORF">JZM60_00910</name>
</gene>
<evidence type="ECO:0000256" key="2">
    <source>
        <dbReference type="ARBA" id="ARBA00004651"/>
    </source>
</evidence>
<evidence type="ECO:0000256" key="3">
    <source>
        <dbReference type="ARBA" id="ARBA00012438"/>
    </source>
</evidence>
<evidence type="ECO:0000256" key="11">
    <source>
        <dbReference type="SAM" id="Coils"/>
    </source>
</evidence>
<feature type="domain" description="HAMP" evidence="14">
    <location>
        <begin position="301"/>
        <end position="353"/>
    </location>
</feature>
<feature type="domain" description="Histidine kinase" evidence="13">
    <location>
        <begin position="386"/>
        <end position="598"/>
    </location>
</feature>